<comment type="subcellular location">
    <subcellularLocation>
        <location evidence="1">Endoplasmic reticulum membrane</location>
        <topology evidence="1">Single-pass membrane protein</topology>
    </subcellularLocation>
</comment>
<evidence type="ECO:0000313" key="14">
    <source>
        <dbReference type="Proteomes" id="UP001309876"/>
    </source>
</evidence>
<evidence type="ECO:0000256" key="11">
    <source>
        <dbReference type="SAM" id="MobiDB-lite"/>
    </source>
</evidence>
<protein>
    <recommendedName>
        <fullName evidence="3">Signal recognition particle receptor subunit beta</fullName>
    </recommendedName>
</protein>
<comment type="similarity">
    <text evidence="2">Belongs to the SRP receptor beta subunit family.</text>
</comment>
<feature type="compositionally biased region" description="Polar residues" evidence="11">
    <location>
        <begin position="28"/>
        <end position="42"/>
    </location>
</feature>
<evidence type="ECO:0000256" key="10">
    <source>
        <dbReference type="ARBA" id="ARBA00023170"/>
    </source>
</evidence>
<feature type="region of interest" description="Disordered" evidence="11">
    <location>
        <begin position="120"/>
        <end position="181"/>
    </location>
</feature>
<evidence type="ECO:0000256" key="6">
    <source>
        <dbReference type="ARBA" id="ARBA00022824"/>
    </source>
</evidence>
<keyword evidence="14" id="KW-1185">Reference proteome</keyword>
<feature type="compositionally biased region" description="Polar residues" evidence="11">
    <location>
        <begin position="154"/>
        <end position="164"/>
    </location>
</feature>
<keyword evidence="8" id="KW-0342">GTP-binding</keyword>
<keyword evidence="9 12" id="KW-0472">Membrane</keyword>
<feature type="compositionally biased region" description="Acidic residues" evidence="11">
    <location>
        <begin position="127"/>
        <end position="136"/>
    </location>
</feature>
<dbReference type="Gene3D" id="3.40.50.300">
    <property type="entry name" value="P-loop containing nucleotide triphosphate hydrolases"/>
    <property type="match status" value="1"/>
</dbReference>
<gene>
    <name evidence="13" type="ORF">LTR05_007918</name>
</gene>
<keyword evidence="4 12" id="KW-0812">Transmembrane</keyword>
<evidence type="ECO:0000256" key="2">
    <source>
        <dbReference type="ARBA" id="ARBA00005619"/>
    </source>
</evidence>
<keyword evidence="10" id="KW-0675">Receptor</keyword>
<evidence type="ECO:0000256" key="7">
    <source>
        <dbReference type="ARBA" id="ARBA00022989"/>
    </source>
</evidence>
<dbReference type="EMBL" id="JAVRRJ010000009">
    <property type="protein sequence ID" value="KAK5081781.1"/>
    <property type="molecule type" value="Genomic_DNA"/>
</dbReference>
<dbReference type="InterPro" id="IPR019009">
    <property type="entry name" value="SRP_receptor_beta_su"/>
</dbReference>
<organism evidence="13 14">
    <name type="scientific">Lithohypha guttulata</name>
    <dbReference type="NCBI Taxonomy" id="1690604"/>
    <lineage>
        <taxon>Eukaryota</taxon>
        <taxon>Fungi</taxon>
        <taxon>Dikarya</taxon>
        <taxon>Ascomycota</taxon>
        <taxon>Pezizomycotina</taxon>
        <taxon>Eurotiomycetes</taxon>
        <taxon>Chaetothyriomycetidae</taxon>
        <taxon>Chaetothyriales</taxon>
        <taxon>Trichomeriaceae</taxon>
        <taxon>Lithohypha</taxon>
    </lineage>
</organism>
<feature type="region of interest" description="Disordered" evidence="11">
    <location>
        <begin position="22"/>
        <end position="42"/>
    </location>
</feature>
<dbReference type="AlphaFoldDB" id="A0AAN7SUG5"/>
<evidence type="ECO:0000256" key="9">
    <source>
        <dbReference type="ARBA" id="ARBA00023136"/>
    </source>
</evidence>
<dbReference type="InterPro" id="IPR027417">
    <property type="entry name" value="P-loop_NTPase"/>
</dbReference>
<evidence type="ECO:0000256" key="8">
    <source>
        <dbReference type="ARBA" id="ARBA00023134"/>
    </source>
</evidence>
<dbReference type="SUPFAM" id="SSF52540">
    <property type="entry name" value="P-loop containing nucleoside triphosphate hydrolases"/>
    <property type="match status" value="1"/>
</dbReference>
<dbReference type="Pfam" id="PF09439">
    <property type="entry name" value="SRPRB"/>
    <property type="match status" value="1"/>
</dbReference>
<evidence type="ECO:0000256" key="4">
    <source>
        <dbReference type="ARBA" id="ARBA00022692"/>
    </source>
</evidence>
<proteinExistence type="inferred from homology"/>
<keyword evidence="6" id="KW-0256">Endoplasmic reticulum</keyword>
<name>A0AAN7SUG5_9EURO</name>
<feature type="transmembrane region" description="Helical" evidence="12">
    <location>
        <begin position="57"/>
        <end position="78"/>
    </location>
</feature>
<sequence length="380" mass="41676">MAKGLTTTTILSSILSIPRESPIVPASQRPQSPTNYNQSGWSSPDSWLTKLFRGDPLTILFALLVTLALPVLNHLYFYTQSSRSRKDGQSGDGIPTFLLLGPSGSGKTALVTVLQTRGNVAKSEAKEADEEVDEEEERSRSAVNGHSRDALSPTRLSQIASTTRMRLLPGTPLGSNRYRSENDYEVTASKKEGAVYKIIDTPGHGKLRSEQAISYINKTGIGLKGVIFMLDSSAMDTSAADDGEMAKDTVSYLHDVLLNLQRRPKLVKKAKAEDVRVLVVCNKQDLFTSLPTTAVKSRLEMELERLKASKKRGISAVDAKEDADENEDETVLGGGGEQKFTFKMLDDEFGVTVEIVGGFVKDEEENNDVKRWEEWIGGCL</sequence>
<dbReference type="GO" id="GO:0005789">
    <property type="term" value="C:endoplasmic reticulum membrane"/>
    <property type="evidence" value="ECO:0007669"/>
    <property type="project" value="UniProtKB-SubCell"/>
</dbReference>
<evidence type="ECO:0000313" key="13">
    <source>
        <dbReference type="EMBL" id="KAK5081781.1"/>
    </source>
</evidence>
<evidence type="ECO:0000256" key="12">
    <source>
        <dbReference type="SAM" id="Phobius"/>
    </source>
</evidence>
<dbReference type="GO" id="GO:0005525">
    <property type="term" value="F:GTP binding"/>
    <property type="evidence" value="ECO:0007669"/>
    <property type="project" value="UniProtKB-KW"/>
</dbReference>
<keyword evidence="7 12" id="KW-1133">Transmembrane helix</keyword>
<dbReference type="Proteomes" id="UP001309876">
    <property type="component" value="Unassembled WGS sequence"/>
</dbReference>
<evidence type="ECO:0000256" key="5">
    <source>
        <dbReference type="ARBA" id="ARBA00022741"/>
    </source>
</evidence>
<reference evidence="13 14" key="1">
    <citation type="submission" date="2023-08" db="EMBL/GenBank/DDBJ databases">
        <title>Black Yeasts Isolated from many extreme environments.</title>
        <authorList>
            <person name="Coleine C."/>
            <person name="Stajich J.E."/>
            <person name="Selbmann L."/>
        </authorList>
    </citation>
    <scope>NUCLEOTIDE SEQUENCE [LARGE SCALE GENOMIC DNA]</scope>
    <source>
        <strain evidence="13 14">CCFEE 5910</strain>
    </source>
</reference>
<keyword evidence="5" id="KW-0547">Nucleotide-binding</keyword>
<evidence type="ECO:0000256" key="1">
    <source>
        <dbReference type="ARBA" id="ARBA00004389"/>
    </source>
</evidence>
<accession>A0AAN7SUG5</accession>
<comment type="caution">
    <text evidence="13">The sequence shown here is derived from an EMBL/GenBank/DDBJ whole genome shotgun (WGS) entry which is preliminary data.</text>
</comment>
<evidence type="ECO:0000256" key="3">
    <source>
        <dbReference type="ARBA" id="ARBA00020256"/>
    </source>
</evidence>